<keyword evidence="6" id="KW-0539">Nucleus</keyword>
<dbReference type="OrthoDB" id="1931567at2759"/>
<dbReference type="PANTHER" id="PTHR11140:SF0">
    <property type="entry name" value="PRE-MRNA-PROCESSING-SPLICING FACTOR 8"/>
    <property type="match status" value="1"/>
</dbReference>
<dbReference type="FunFam" id="1.20.80.40:FF:000001">
    <property type="entry name" value="Pre-mRNA-processing-splicing factor 8"/>
    <property type="match status" value="1"/>
</dbReference>
<sequence length="2516" mass="292044">MASLPPPPPPGWGASAPPSLPMAPPPPGYQPPADPTVAKFAQKKTEWLRTQRNRFGEKRKGGFVETQKVDMPPEHLRKIVRDIGDVSQKKFSNEKRSYLGALKFMPHAVLKLLENMPMPWESTREVKVLYHVNGCLTLVNETPRVVEPIFHAQWATMWVCMRREKSDRRHFKRMRFPPFDDEEPPLSWSENIEDVEPLEPIQMELDESEDAPVYEWFYDHRPLLDTSHVNGPSYRKWNLTLPQMATLYRLSHQLLSDVVDQNYFHMFDLNSFFTAKALNVAIPGGPRFEPLYKDIDPNDEDFSEFNAIDRIIFRAPIRTEYRVAFPFLYNTLPRSVKISWYSHPQVVYVPTSDPNLPAFYFDPAINPISSRSVAPKNVTVSLEDEVFGYGNNEDDFELPGDVEPFFNDEELYTPDTASAISLWWAPHPFNKRSGKMIRAQDVPLVKQWYLEHCPQGQPVKVRVSYQKLLKTYVLNELHKKKPKAQNKQDLLKTLKSTKFFQQTTIDWVEAGLQVCRQGFNMLNLLIHRKNLTYLHLDYNFNLKPVKTLTTKERKKSRFGNAFHLMREILRLTKLIVDAQVQYRLGNIDAFQLADGILYAFNHVGQLTGMYRYKYKLMHQIRSCKDLKHLIYYRFNSGPVGKGPGCGFWAPAWRVWLFFMRGIIPLLERWLGNLLSRQFEGRHSKGVAKTVTKQRVESHFDLELRASVMADLMDMMPEGIKQNKVNTVLQHLSEAWRCWKSNIPWKVPGLPAPIENIILRYVKSKADWWISVAHYNRERIRRGATVDKTVAKKNLGRLTRLWLKSEQERQHNYLKDGPYVSSEEAVAIYTTMVHWLESRKFSPIPFPSVSYKHDTKILILALERLRESYSVKGRLNQSQREELALIEQAYDSPGTTLARIKRFLLTQRAFKEVGIDMNDNYNNINPVYDVEPIEKITDAYLDQYLWYQAEQRHLFPAWIKPSDSEVPPLLTYKWAQGINNLSNVWETADGETNVMIETELSKVYEKIDLTLLNRLLRLIMDHNLADYITSKNNVQLSYKDMNHTNSYGLIRGLQFSGFVFQYYGLMIDLLLLGLQRASEMAGPPQSPNDFLQFRDRATETRHPIRLYTRYVDKIWVFFRFNADESRDLIQRFLTENPDPNFENVIGYKNKKCWPRDCRMRLMRHDVNLGRAVFWDLKNRLPRSITTIDWDDTFSSVYSKDNPNLLFSMSGFEVRILPKSRNQNEEFSVKDSVWSLVDNSTKERTAHAFLQVTEEDIQKFNNRIRQILMSSGSTTFTKIANKWNTALIALFTYYREAAVSTVNLLDTIVKCETKIQTRVKIGLNSKMPSRFPPAVFYTPKELGGLGMISGSHILIPASDKRWSKQTDTGITHFRSGMSHDEETLIPNIFRYIIPWEAEFIDSQRVWMEYSQKRQEAQQQNRRLTLEDLEDSWDRGLPRINTLFQKDRSTLSFDKGFRLRAEFKQYQLMKSNPFWWTSQRHDGKLWNLNAYRTDVIQALGGVETILEHTLFKATAFPSWEGLFWERACLAKGTRLLLYDGSEIEVQDVREGDLLLGPDGGPRRAFNIVNGKDRLYRIKIGADKEDLVVTPNHILVLHREQSASEPSESYDTVEMTAEEFAALSPEELSRYRLFRSPSFDLPDQGVEQLTPQAHRFTIKDISLENETTEWAGFRVDKDQLYLRHDYLVLHNSGFEDSMKFKKLTNAQRSGLNQIPNRRFTLWWSPTINRANVYVGFQVQLDLTGIFLHGKIPTLKISLIQIFRAHLWQKIHESVVMDLCQVFDQELEQLGIEAVQKETIHPRKSYKMNSSCADILLFSNNKWNVTRPSLLFDTKDVYEPTTTNKFWLDVQLRYGDYDSHDIERYVRAKYLDYTTDSMSIYPSATGLMVGIDLAYNLYSAYGQYFPGLKTLIQQAMAKVMKANPALYVLRERIRKGLQLYASESNQEFLNSQNYSELFSPQIQLFIDDTNVYRVTIHKTFEGNLTTKPINGAIFIFNPRTGQLFLKIIHTSVWAGQKRLGQLAKWKTAEEVAALIRSLPVEEQPKQLIVTRKGLLDPLEVHLLDFPNISIRASELQLPFQAAMKVEKLADIILRATEPQMVLFNLYDEWLKTISPYTAFSRLILILRALHVNIDKAKIILRPDKSVITLEHHIWPSLSDEDWMKVEVQLRDLILNDYGKKNNVNVQSLTSSEVRDIILGMEISAPSLQRQQAAEIEKQQEEQKQLTAVTTKTQNVRGEDIIVTTTSQYEQQSFASKTEWRTRAIATSNLRTRSNNIYISSDDIRDEGYTYIMPKNILKRFIMIADLRVQVAGYLYGSSPPDNDQVKEIRTIVMIPQVGNTREVQLPQQLPQHDYLNNLEPLGVIHTISGNEPPYMTAMDVTQHSRLMNAHPSWDKKTVTMTVSFTPGSVSLAAWGLTPQGYKWGAENRDTTSDQPQGFSTSMGEKCQLLLSDKIRGYFLVPEDSVWNYSFMGSAYGSVEKRPVYVKIDTPLRFYDDQHRPLHFQNFAELEDIWVDRSDNFA</sequence>
<evidence type="ECO:0000256" key="1">
    <source>
        <dbReference type="ARBA" id="ARBA00004123"/>
    </source>
</evidence>
<dbReference type="GO" id="GO:0000974">
    <property type="term" value="C:Prp19 complex"/>
    <property type="evidence" value="ECO:0007669"/>
    <property type="project" value="UniProtKB-ARBA"/>
</dbReference>
<dbReference type="GO" id="GO:0030623">
    <property type="term" value="F:U5 snRNA binding"/>
    <property type="evidence" value="ECO:0007669"/>
    <property type="project" value="InterPro"/>
</dbReference>
<comment type="caution">
    <text evidence="9">The sequence shown here is derived from an EMBL/GenBank/DDBJ whole genome shotgun (WGS) entry which is preliminary data.</text>
</comment>
<accession>A0A0F8UW12</accession>
<dbReference type="FunFam" id="3.30.43.40:FF:000001">
    <property type="entry name" value="Pre-mRNA-processing-splicing factor 8"/>
    <property type="match status" value="1"/>
</dbReference>
<dbReference type="InterPro" id="IPR000555">
    <property type="entry name" value="JAMM/MPN+_dom"/>
</dbReference>
<dbReference type="InterPro" id="IPR007868">
    <property type="entry name" value="Hom_end_hint"/>
</dbReference>
<evidence type="ECO:0000256" key="3">
    <source>
        <dbReference type="ARBA" id="ARBA00022728"/>
    </source>
</evidence>
<dbReference type="SUPFAM" id="SSF51294">
    <property type="entry name" value="Hedgehog/intein (Hint) domain"/>
    <property type="match status" value="1"/>
</dbReference>
<dbReference type="InterPro" id="IPR043172">
    <property type="entry name" value="Prp8_domainIV_palm"/>
</dbReference>
<dbReference type="GO" id="GO:0030619">
    <property type="term" value="F:U1 snRNA binding"/>
    <property type="evidence" value="ECO:0007669"/>
    <property type="project" value="TreeGrafter"/>
</dbReference>
<dbReference type="Pfam" id="PF08083">
    <property type="entry name" value="PROCN"/>
    <property type="match status" value="1"/>
</dbReference>
<feature type="compositionally biased region" description="Pro residues" evidence="7">
    <location>
        <begin position="18"/>
        <end position="34"/>
    </location>
</feature>
<dbReference type="InterPro" id="IPR012337">
    <property type="entry name" value="RNaseH-like_sf"/>
</dbReference>
<dbReference type="GO" id="GO:0000244">
    <property type="term" value="P:spliceosomal tri-snRNP complex assembly"/>
    <property type="evidence" value="ECO:0007669"/>
    <property type="project" value="TreeGrafter"/>
</dbReference>
<evidence type="ECO:0000256" key="2">
    <source>
        <dbReference type="ARBA" id="ARBA00022664"/>
    </source>
</evidence>
<dbReference type="InterPro" id="IPR027652">
    <property type="entry name" value="PRP8"/>
</dbReference>
<dbReference type="Pfam" id="PF05203">
    <property type="entry name" value="Hom_end_hint"/>
    <property type="match status" value="1"/>
</dbReference>
<dbReference type="InterPro" id="IPR012592">
    <property type="entry name" value="PROCN"/>
</dbReference>
<dbReference type="FunFam" id="3.30.420.230:FF:000001">
    <property type="entry name" value="Pre-mRNA-processing-splicing factor 8"/>
    <property type="match status" value="1"/>
</dbReference>
<dbReference type="Gene3D" id="3.40.140.10">
    <property type="entry name" value="Cytidine Deaminase, domain 2"/>
    <property type="match status" value="1"/>
</dbReference>
<dbReference type="GO" id="GO:0030620">
    <property type="term" value="F:U2 snRNA binding"/>
    <property type="evidence" value="ECO:0007669"/>
    <property type="project" value="TreeGrafter"/>
</dbReference>
<dbReference type="Pfam" id="PF10598">
    <property type="entry name" value="RRM_4"/>
    <property type="match status" value="1"/>
</dbReference>
<dbReference type="Gene3D" id="3.30.420.230">
    <property type="match status" value="1"/>
</dbReference>
<evidence type="ECO:0000256" key="4">
    <source>
        <dbReference type="ARBA" id="ARBA00022884"/>
    </source>
</evidence>
<keyword evidence="3" id="KW-0747">Spliceosome</keyword>
<dbReference type="STRING" id="308745.A0A0F8UW12"/>
<dbReference type="InterPro" id="IPR019582">
    <property type="entry name" value="RRM_spliceosomal_PrP8"/>
</dbReference>
<dbReference type="SMART" id="SM00232">
    <property type="entry name" value="JAB_MPN"/>
    <property type="match status" value="1"/>
</dbReference>
<evidence type="ECO:0000256" key="7">
    <source>
        <dbReference type="SAM" id="MobiDB-lite"/>
    </source>
</evidence>
<gene>
    <name evidence="9" type="ORF">ARAM_006145</name>
</gene>
<dbReference type="FunFam" id="3.40.140.10:FF:000002">
    <property type="entry name" value="Pre-mRNA-processing-splicing factor 8"/>
    <property type="match status" value="1"/>
</dbReference>
<dbReference type="InterPro" id="IPR021983">
    <property type="entry name" value="PRP8_domainIV"/>
</dbReference>
<dbReference type="InterPro" id="IPR012984">
    <property type="entry name" value="PROCT"/>
</dbReference>
<organism evidence="9 10">
    <name type="scientific">Aspergillus rambellii</name>
    <dbReference type="NCBI Taxonomy" id="308745"/>
    <lineage>
        <taxon>Eukaryota</taxon>
        <taxon>Fungi</taxon>
        <taxon>Dikarya</taxon>
        <taxon>Ascomycota</taxon>
        <taxon>Pezizomycotina</taxon>
        <taxon>Eurotiomycetes</taxon>
        <taxon>Eurotiomycetidae</taxon>
        <taxon>Eurotiales</taxon>
        <taxon>Aspergillaceae</taxon>
        <taxon>Aspergillus</taxon>
        <taxon>Aspergillus subgen. Nidulantes</taxon>
    </lineage>
</organism>
<dbReference type="InterPro" id="IPR019580">
    <property type="entry name" value="Prp8_U6-snRNA-bd"/>
</dbReference>
<keyword evidence="2" id="KW-0507">mRNA processing</keyword>
<keyword evidence="10" id="KW-1185">Reference proteome</keyword>
<dbReference type="FunFam" id="3.90.1570.40:FF:000001">
    <property type="entry name" value="Pre-mRNA-processing-splicing factor 8"/>
    <property type="match status" value="1"/>
</dbReference>
<evidence type="ECO:0000259" key="8">
    <source>
        <dbReference type="SMART" id="SM00232"/>
    </source>
</evidence>
<dbReference type="InterPro" id="IPR043173">
    <property type="entry name" value="Prp8_domainIV_fingers"/>
</dbReference>
<comment type="subcellular location">
    <subcellularLocation>
        <location evidence="1">Nucleus</location>
    </subcellularLocation>
</comment>
<dbReference type="Pfam" id="PF10596">
    <property type="entry name" value="U6-snRNA_bdg"/>
    <property type="match status" value="2"/>
</dbReference>
<dbReference type="InterPro" id="IPR012591">
    <property type="entry name" value="PRO8NT"/>
</dbReference>
<dbReference type="CDD" id="cd08056">
    <property type="entry name" value="MPN_PRP8"/>
    <property type="match status" value="1"/>
</dbReference>
<dbReference type="Pfam" id="PF08084">
    <property type="entry name" value="PROCT"/>
    <property type="match status" value="1"/>
</dbReference>
<dbReference type="GO" id="GO:0008237">
    <property type="term" value="F:metallopeptidase activity"/>
    <property type="evidence" value="ECO:0007669"/>
    <property type="project" value="InterPro"/>
</dbReference>
<dbReference type="InterPro" id="IPR019581">
    <property type="entry name" value="Prp8_U5-snRNA-bd"/>
</dbReference>
<dbReference type="Pfam" id="PF08082">
    <property type="entry name" value="PRO8NT"/>
    <property type="match status" value="1"/>
</dbReference>
<dbReference type="Pfam" id="PF10597">
    <property type="entry name" value="U5_2-snRNA_bdg"/>
    <property type="match status" value="1"/>
</dbReference>
<evidence type="ECO:0000313" key="10">
    <source>
        <dbReference type="Proteomes" id="UP000034291"/>
    </source>
</evidence>
<dbReference type="GO" id="GO:0045292">
    <property type="term" value="P:mRNA cis splicing, via spliceosome"/>
    <property type="evidence" value="ECO:0007669"/>
    <property type="project" value="UniProtKB-ARBA"/>
</dbReference>
<dbReference type="CDD" id="cd13838">
    <property type="entry name" value="RNase_H_like_Prp8_IV"/>
    <property type="match status" value="1"/>
</dbReference>
<dbReference type="GO" id="GO:0017070">
    <property type="term" value="F:U6 snRNA binding"/>
    <property type="evidence" value="ECO:0007669"/>
    <property type="project" value="InterPro"/>
</dbReference>
<dbReference type="Gene3D" id="1.20.80.40">
    <property type="match status" value="1"/>
</dbReference>
<name>A0A0F8UW12_9EURO</name>
<dbReference type="Gene3D" id="3.30.43.40">
    <property type="entry name" value="Pre-mRNA-processing-splicing factor 8, U5-snRNA-binding domain"/>
    <property type="match status" value="1"/>
</dbReference>
<dbReference type="PROSITE" id="PS50817">
    <property type="entry name" value="INTEIN_N_TER"/>
    <property type="match status" value="1"/>
</dbReference>
<dbReference type="Gene3D" id="2.170.16.10">
    <property type="entry name" value="Hedgehog/Intein (Hint) domain"/>
    <property type="match status" value="1"/>
</dbReference>
<dbReference type="GO" id="GO:0016539">
    <property type="term" value="P:intein-mediated protein splicing"/>
    <property type="evidence" value="ECO:0007669"/>
    <property type="project" value="InterPro"/>
</dbReference>
<reference evidence="9 10" key="1">
    <citation type="submission" date="2015-02" db="EMBL/GenBank/DDBJ databases">
        <title>Draft Genome Sequences of Two Closely-Related Aflatoxigenic Aspergillus Species Obtained from the Cote d'Ivoire.</title>
        <authorList>
            <person name="Moore G.G."/>
            <person name="Beltz S.B."/>
            <person name="Mack B.M."/>
        </authorList>
    </citation>
    <scope>NUCLEOTIDE SEQUENCE [LARGE SCALE GENOMIC DNA]</scope>
    <source>
        <strain evidence="9 10">SRRC1468</strain>
    </source>
</reference>
<keyword evidence="4" id="KW-0694">RNA-binding</keyword>
<dbReference type="InterPro" id="IPR036844">
    <property type="entry name" value="Hint_dom_sf"/>
</dbReference>
<dbReference type="GO" id="GO:0071013">
    <property type="term" value="C:catalytic step 2 spliceosome"/>
    <property type="evidence" value="ECO:0007669"/>
    <property type="project" value="TreeGrafter"/>
</dbReference>
<evidence type="ECO:0000313" key="9">
    <source>
        <dbReference type="EMBL" id="KKK23659.1"/>
    </source>
</evidence>
<dbReference type="GO" id="GO:0005682">
    <property type="term" value="C:U5 snRNP"/>
    <property type="evidence" value="ECO:0007669"/>
    <property type="project" value="UniProtKB-ARBA"/>
</dbReference>
<proteinExistence type="predicted"/>
<evidence type="ECO:0000256" key="6">
    <source>
        <dbReference type="ARBA" id="ARBA00023242"/>
    </source>
</evidence>
<dbReference type="PANTHER" id="PTHR11140">
    <property type="entry name" value="PRE-MRNA SPLICING FACTOR PRP8"/>
    <property type="match status" value="1"/>
</dbReference>
<dbReference type="Gene3D" id="3.90.1570.40">
    <property type="match status" value="1"/>
</dbReference>
<protein>
    <submittedName>
        <fullName evidence="9">Pre-mRNA-processing-splicing factor 8</fullName>
    </submittedName>
</protein>
<dbReference type="Pfam" id="PF12134">
    <property type="entry name" value="PRP8_domainIV"/>
    <property type="match status" value="1"/>
</dbReference>
<dbReference type="Proteomes" id="UP000034291">
    <property type="component" value="Unassembled WGS sequence"/>
</dbReference>
<feature type="domain" description="JAB1/MPN/MOV34 metalloenzyme" evidence="8">
    <location>
        <begin position="2280"/>
        <end position="2414"/>
    </location>
</feature>
<dbReference type="GO" id="GO:0000393">
    <property type="term" value="P:spliceosomal conformational changes to generate catalytic conformation"/>
    <property type="evidence" value="ECO:0007669"/>
    <property type="project" value="UniProtKB-ARBA"/>
</dbReference>
<keyword evidence="5" id="KW-0508">mRNA splicing</keyword>
<dbReference type="EMBL" id="JZBS01001214">
    <property type="protein sequence ID" value="KKK23659.1"/>
    <property type="molecule type" value="Genomic_DNA"/>
</dbReference>
<dbReference type="GO" id="GO:0097157">
    <property type="term" value="F:pre-mRNA intronic binding"/>
    <property type="evidence" value="ECO:0007669"/>
    <property type="project" value="TreeGrafter"/>
</dbReference>
<evidence type="ECO:0000256" key="5">
    <source>
        <dbReference type="ARBA" id="ARBA00023187"/>
    </source>
</evidence>
<dbReference type="SUPFAM" id="SSF53098">
    <property type="entry name" value="Ribonuclease H-like"/>
    <property type="match status" value="2"/>
</dbReference>
<dbReference type="InterPro" id="IPR006141">
    <property type="entry name" value="Intein_N"/>
</dbReference>
<feature type="region of interest" description="Disordered" evidence="7">
    <location>
        <begin position="1"/>
        <end position="37"/>
    </location>
</feature>
<dbReference type="InterPro" id="IPR042516">
    <property type="entry name" value="Prp8_U5-snRNA-bd_sf"/>
</dbReference>
<feature type="compositionally biased region" description="Pro residues" evidence="7">
    <location>
        <begin position="1"/>
        <end position="11"/>
    </location>
</feature>